<evidence type="ECO:0000256" key="2">
    <source>
        <dbReference type="HAMAP-Rule" id="MF_00460"/>
    </source>
</evidence>
<evidence type="ECO:0000313" key="3">
    <source>
        <dbReference type="EMBL" id="QIK38484.1"/>
    </source>
</evidence>
<evidence type="ECO:0000313" key="4">
    <source>
        <dbReference type="Proteomes" id="UP000502699"/>
    </source>
</evidence>
<organism evidence="3 4">
    <name type="scientific">Caldichromatium japonicum</name>
    <dbReference type="NCBI Taxonomy" id="2699430"/>
    <lineage>
        <taxon>Bacteria</taxon>
        <taxon>Pseudomonadati</taxon>
        <taxon>Pseudomonadota</taxon>
        <taxon>Gammaproteobacteria</taxon>
        <taxon>Chromatiales</taxon>
        <taxon>Chromatiaceae</taxon>
        <taxon>Caldichromatium</taxon>
    </lineage>
</organism>
<gene>
    <name evidence="3" type="ORF">GWK36_11380</name>
</gene>
<comment type="similarity">
    <text evidence="1 2">Belongs to the UPF0125 (RnfH) family.</text>
</comment>
<name>A0A6G7VET2_9GAMM</name>
<sequence>MAATEYLKVSLAYVGPQGQALRPLEVRGGTTVQAAIEQSGILAQFPEIDLKINQVGIFGKIVPMDQVLEEGDRIEIYRPLIADPKAVRKRQVS</sequence>
<reference evidence="4" key="1">
    <citation type="submission" date="2020-01" db="EMBL/GenBank/DDBJ databases">
        <title>Caldichromatium gen. nov., sp. nov., a thermophilic purple sulfur bacterium member of the family Chromatiaceae isolated from Nakabusa hot spring, Japan.</title>
        <authorList>
            <person name="Saini M.K."/>
            <person name="Hanada S."/>
            <person name="Tank M."/>
        </authorList>
    </citation>
    <scope>NUCLEOTIDE SEQUENCE [LARGE SCALE GENOMIC DNA]</scope>
    <source>
        <strain evidence="4">No.7</strain>
    </source>
</reference>
<dbReference type="InterPro" id="IPR005346">
    <property type="entry name" value="RnfH"/>
</dbReference>
<dbReference type="PANTHER" id="PTHR37483:SF1">
    <property type="entry name" value="UPF0125 PROTEIN RATB"/>
    <property type="match status" value="1"/>
</dbReference>
<evidence type="ECO:0000256" key="1">
    <source>
        <dbReference type="ARBA" id="ARBA00010645"/>
    </source>
</evidence>
<dbReference type="Proteomes" id="UP000502699">
    <property type="component" value="Chromosome"/>
</dbReference>
<accession>A0A6G7VET2</accession>
<dbReference type="PANTHER" id="PTHR37483">
    <property type="entry name" value="UPF0125 PROTEIN RATB"/>
    <property type="match status" value="1"/>
</dbReference>
<dbReference type="Gene3D" id="3.10.20.280">
    <property type="entry name" value="RnfH-like"/>
    <property type="match status" value="1"/>
</dbReference>
<dbReference type="AlphaFoldDB" id="A0A6G7VET2"/>
<proteinExistence type="inferred from homology"/>
<dbReference type="InterPro" id="IPR037021">
    <property type="entry name" value="RnfH_sf"/>
</dbReference>
<dbReference type="SUPFAM" id="SSF54285">
    <property type="entry name" value="MoaD/ThiS"/>
    <property type="match status" value="1"/>
</dbReference>
<dbReference type="HAMAP" id="MF_00460">
    <property type="entry name" value="UPF0125_RnfH"/>
    <property type="match status" value="1"/>
</dbReference>
<protein>
    <recommendedName>
        <fullName evidence="2">UPF0125 protein GWK36_11380</fullName>
    </recommendedName>
</protein>
<dbReference type="RefSeq" id="WP_166271241.1">
    <property type="nucleotide sequence ID" value="NZ_CP048029.1"/>
</dbReference>
<dbReference type="EMBL" id="CP048029">
    <property type="protein sequence ID" value="QIK38484.1"/>
    <property type="molecule type" value="Genomic_DNA"/>
</dbReference>
<keyword evidence="4" id="KW-1185">Reference proteome</keyword>
<dbReference type="Pfam" id="PF03658">
    <property type="entry name" value="Ub-RnfH"/>
    <property type="match status" value="1"/>
</dbReference>
<dbReference type="KEGG" id="cjap:GWK36_11380"/>
<dbReference type="InterPro" id="IPR016155">
    <property type="entry name" value="Mopterin_synth/thiamin_S_b"/>
</dbReference>
<dbReference type="NCBIfam" id="NF002490">
    <property type="entry name" value="PRK01777.1"/>
    <property type="match status" value="1"/>
</dbReference>